<dbReference type="InterPro" id="IPR025257">
    <property type="entry name" value="MINDY-3/4_CD"/>
</dbReference>
<dbReference type="Pfam" id="PF26038">
    <property type="entry name" value="Dimer_MINDY4_N"/>
    <property type="match status" value="1"/>
</dbReference>
<keyword evidence="4 8" id="KW-0833">Ubl conjugation pathway</keyword>
<dbReference type="InterPro" id="IPR059022">
    <property type="entry name" value="MINDY4_N"/>
</dbReference>
<name>A0AAD7WNJ1_9TELE</name>
<dbReference type="Proteomes" id="UP001221898">
    <property type="component" value="Unassembled WGS sequence"/>
</dbReference>
<dbReference type="GO" id="GO:1990380">
    <property type="term" value="F:K48-linked deubiquitinase activity"/>
    <property type="evidence" value="ECO:0007669"/>
    <property type="project" value="UniProtKB-UniRule"/>
</dbReference>
<evidence type="ECO:0000259" key="10">
    <source>
        <dbReference type="SMART" id="SM01174"/>
    </source>
</evidence>
<gene>
    <name evidence="11" type="ORF">AAFF_G00354470</name>
</gene>
<evidence type="ECO:0000256" key="9">
    <source>
        <dbReference type="SAM" id="MobiDB-lite"/>
    </source>
</evidence>
<keyword evidence="6 8" id="KW-0788">Thiol protease</keyword>
<keyword evidence="5 8" id="KW-0378">Hydrolase</keyword>
<dbReference type="GO" id="GO:0006508">
    <property type="term" value="P:proteolysis"/>
    <property type="evidence" value="ECO:0007669"/>
    <property type="project" value="UniProtKB-KW"/>
</dbReference>
<evidence type="ECO:0000313" key="12">
    <source>
        <dbReference type="Proteomes" id="UP001221898"/>
    </source>
</evidence>
<feature type="compositionally biased region" description="Basic and acidic residues" evidence="9">
    <location>
        <begin position="300"/>
        <end position="314"/>
    </location>
</feature>
<feature type="region of interest" description="Disordered" evidence="9">
    <location>
        <begin position="208"/>
        <end position="254"/>
    </location>
</feature>
<evidence type="ECO:0000256" key="5">
    <source>
        <dbReference type="ARBA" id="ARBA00022801"/>
    </source>
</evidence>
<keyword evidence="12" id="KW-1185">Reference proteome</keyword>
<evidence type="ECO:0000256" key="6">
    <source>
        <dbReference type="ARBA" id="ARBA00022807"/>
    </source>
</evidence>
<comment type="function">
    <text evidence="7">Probable hydrolase that can remove 'Lys-48'-linked conjugated ubiquitin from proteins.</text>
</comment>
<evidence type="ECO:0000256" key="8">
    <source>
        <dbReference type="RuleBase" id="RU367088"/>
    </source>
</evidence>
<comment type="function">
    <text evidence="8">Hydrolase that can remove 'Lys-48'-linked conjugated ubiquitin from proteins.</text>
</comment>
<keyword evidence="3 8" id="KW-0645">Protease</keyword>
<organism evidence="11 12">
    <name type="scientific">Aldrovandia affinis</name>
    <dbReference type="NCBI Taxonomy" id="143900"/>
    <lineage>
        <taxon>Eukaryota</taxon>
        <taxon>Metazoa</taxon>
        <taxon>Chordata</taxon>
        <taxon>Craniata</taxon>
        <taxon>Vertebrata</taxon>
        <taxon>Euteleostomi</taxon>
        <taxon>Actinopterygii</taxon>
        <taxon>Neopterygii</taxon>
        <taxon>Teleostei</taxon>
        <taxon>Notacanthiformes</taxon>
        <taxon>Halosauridae</taxon>
        <taxon>Aldrovandia</taxon>
    </lineage>
</organism>
<feature type="domain" description="Deubiquitinating enzyme MINDY-3/4 conserved" evidence="10">
    <location>
        <begin position="378"/>
        <end position="717"/>
    </location>
</feature>
<evidence type="ECO:0000256" key="4">
    <source>
        <dbReference type="ARBA" id="ARBA00022786"/>
    </source>
</evidence>
<evidence type="ECO:0000313" key="11">
    <source>
        <dbReference type="EMBL" id="KAJ8403230.1"/>
    </source>
</evidence>
<feature type="compositionally biased region" description="Polar residues" evidence="9">
    <location>
        <begin position="315"/>
        <end position="324"/>
    </location>
</feature>
<dbReference type="Pfam" id="PF13898">
    <property type="entry name" value="MINDY-3_4_CD"/>
    <property type="match status" value="1"/>
</dbReference>
<evidence type="ECO:0000256" key="1">
    <source>
        <dbReference type="ARBA" id="ARBA00000707"/>
    </source>
</evidence>
<proteinExistence type="inferred from homology"/>
<dbReference type="EC" id="3.4.19.12" evidence="8"/>
<dbReference type="InterPro" id="IPR039785">
    <property type="entry name" value="MINY3/4"/>
</dbReference>
<sequence>MGSAVEEIAASLVREYLSRKGLKRTIVCMDEELPRTASSINNRTDLRRILHLDVLYKENKALEVPFKSMLEIIVKQQMEPDRDSMAGCGSAHQTVSYKQHMPVSDSALVSHIRVCDILEEEREESTAVSDYSQIDVKRSPNSEDIFPSNVFLSSQSQTCFTKATKQTINSSSSLDANKGNQQLSFSQENSSSYKTGLSVEKNYFTETPKNRTSRPLRGMMAGPTASSAQECNKKRQTRKLCGSNPPQAKKEDNKDYLFPTTAPLSSMEVVNIECRKEKMGLSTHLVGFTGINYMSSLEQEEKGLRNTQRSDRQNDMSQAQKKISSTCKDDLKMGTMILDDINAEDEPCELSLAPVFSSAPQINVSTHPIDQDTANALKELLFGSSLGYFNEEWKAQSFTFSDVPGLTYGIIQKKGGPCGVLASLQACVLQKLLFENMSSRSACQKRQAANVEQRKCLVLAVAEILWRAGGGKMATVVISSGRQQFIPAGRYKSDGVMEMLTFNKVNNFEDLKLLLEHHIQQFEFGPSGCILLTISAILSRSIEMVRTDFDVPTNSLIGAHGYCSQELVNLLLCGQAVSNVFNNDVELDSGNGNITLLKGIKQQSDIGLLSLFEHYNICKVGPYLKTPKFPIWLVCSESHFTVLFCTCMELMSDWKKERKFDLYYYDGLANQQEEICLTISTMNSTRNCSQDVDNGLIPPLEHCIRTKWKDATVNWNGTEPIL</sequence>
<comment type="similarity">
    <text evidence="2 8">Belongs to the MINDY deubiquitinase family. FAM188 subfamily.</text>
</comment>
<comment type="catalytic activity">
    <reaction evidence="1 8">
        <text>Thiol-dependent hydrolysis of ester, thioester, amide, peptide and isopeptide bonds formed by the C-terminal Gly of ubiquitin (a 76-residue protein attached to proteins as an intracellular targeting signal).</text>
        <dbReference type="EC" id="3.4.19.12"/>
    </reaction>
</comment>
<dbReference type="PANTHER" id="PTHR12473">
    <property type="entry name" value="UBIQUITIN CARBOXYL-TERMINAL HYDROLASE MINDY-4-RELATED"/>
    <property type="match status" value="1"/>
</dbReference>
<comment type="caution">
    <text evidence="11">The sequence shown here is derived from an EMBL/GenBank/DDBJ whole genome shotgun (WGS) entry which is preliminary data.</text>
</comment>
<accession>A0AAD7WNJ1</accession>
<evidence type="ECO:0000256" key="3">
    <source>
        <dbReference type="ARBA" id="ARBA00022670"/>
    </source>
</evidence>
<evidence type="ECO:0000256" key="2">
    <source>
        <dbReference type="ARBA" id="ARBA00011074"/>
    </source>
</evidence>
<evidence type="ECO:0000256" key="7">
    <source>
        <dbReference type="ARBA" id="ARBA00037630"/>
    </source>
</evidence>
<dbReference type="AlphaFoldDB" id="A0AAD7WNJ1"/>
<dbReference type="SMART" id="SM01174">
    <property type="entry name" value="DUF4205"/>
    <property type="match status" value="1"/>
</dbReference>
<feature type="region of interest" description="Disordered" evidence="9">
    <location>
        <begin position="300"/>
        <end position="324"/>
    </location>
</feature>
<dbReference type="GO" id="GO:0004843">
    <property type="term" value="F:cysteine-type deubiquitinase activity"/>
    <property type="evidence" value="ECO:0007669"/>
    <property type="project" value="UniProtKB-UniRule"/>
</dbReference>
<dbReference type="EMBL" id="JAINUG010000059">
    <property type="protein sequence ID" value="KAJ8403230.1"/>
    <property type="molecule type" value="Genomic_DNA"/>
</dbReference>
<protein>
    <recommendedName>
        <fullName evidence="8">Ubiquitin carboxyl-terminal hydrolase MINDY</fullName>
        <ecNumber evidence="8">3.4.19.12</ecNumber>
    </recommendedName>
</protein>
<dbReference type="GO" id="GO:0071108">
    <property type="term" value="P:protein K48-linked deubiquitination"/>
    <property type="evidence" value="ECO:0007669"/>
    <property type="project" value="InterPro"/>
</dbReference>
<dbReference type="PANTHER" id="PTHR12473:SF8">
    <property type="entry name" value="UBIQUITIN CARBOXYL-TERMINAL HYDROLASE MINDY-4-RELATED"/>
    <property type="match status" value="1"/>
</dbReference>
<reference evidence="11" key="1">
    <citation type="journal article" date="2023" name="Science">
        <title>Genome structures resolve the early diversification of teleost fishes.</title>
        <authorList>
            <person name="Parey E."/>
            <person name="Louis A."/>
            <person name="Montfort J."/>
            <person name="Bouchez O."/>
            <person name="Roques C."/>
            <person name="Iampietro C."/>
            <person name="Lluch J."/>
            <person name="Castinel A."/>
            <person name="Donnadieu C."/>
            <person name="Desvignes T."/>
            <person name="Floi Bucao C."/>
            <person name="Jouanno E."/>
            <person name="Wen M."/>
            <person name="Mejri S."/>
            <person name="Dirks R."/>
            <person name="Jansen H."/>
            <person name="Henkel C."/>
            <person name="Chen W.J."/>
            <person name="Zahm M."/>
            <person name="Cabau C."/>
            <person name="Klopp C."/>
            <person name="Thompson A.W."/>
            <person name="Robinson-Rechavi M."/>
            <person name="Braasch I."/>
            <person name="Lecointre G."/>
            <person name="Bobe J."/>
            <person name="Postlethwait J.H."/>
            <person name="Berthelot C."/>
            <person name="Roest Crollius H."/>
            <person name="Guiguen Y."/>
        </authorList>
    </citation>
    <scope>NUCLEOTIDE SEQUENCE</scope>
    <source>
        <strain evidence="11">NC1722</strain>
    </source>
</reference>